<sequence length="118" mass="13318">MMARLLRDYRRTYADPVRFASGERVTLGARDGEWPQFIWATDAGGRSGWVHERYLDTTTGTTASAVRDYSALELDANAGERVRLIEEAGGWYWVENECGAQGWLPARDLSMEQERGDA</sequence>
<dbReference type="Proteomes" id="UP000295293">
    <property type="component" value="Unassembled WGS sequence"/>
</dbReference>
<dbReference type="EMBL" id="SNZH01000001">
    <property type="protein sequence ID" value="TDR48846.1"/>
    <property type="molecule type" value="Genomic_DNA"/>
</dbReference>
<dbReference type="Gene3D" id="2.30.30.40">
    <property type="entry name" value="SH3 Domains"/>
    <property type="match status" value="1"/>
</dbReference>
<proteinExistence type="predicted"/>
<evidence type="ECO:0000256" key="1">
    <source>
        <dbReference type="ARBA" id="ARBA00022443"/>
    </source>
</evidence>
<evidence type="ECO:0000313" key="4">
    <source>
        <dbReference type="EMBL" id="TDR48846.1"/>
    </source>
</evidence>
<protein>
    <submittedName>
        <fullName evidence="4">Variant SH3 domain-containing protein</fullName>
    </submittedName>
</protein>
<dbReference type="Pfam" id="PF07653">
    <property type="entry name" value="SH3_2"/>
    <property type="match status" value="1"/>
</dbReference>
<dbReference type="PIRSF" id="PIRSF034961">
    <property type="entry name" value="UCP034961_SH3_2"/>
    <property type="match status" value="1"/>
</dbReference>
<dbReference type="InterPro" id="IPR001452">
    <property type="entry name" value="SH3_domain"/>
</dbReference>
<dbReference type="RefSeq" id="WP_133816949.1">
    <property type="nucleotide sequence ID" value="NZ_SNZH01000001.1"/>
</dbReference>
<keyword evidence="5" id="KW-1185">Reference proteome</keyword>
<dbReference type="AlphaFoldDB" id="A0A4V3DNK9"/>
<dbReference type="InterPro" id="IPR036028">
    <property type="entry name" value="SH3-like_dom_sf"/>
</dbReference>
<dbReference type="CDD" id="cd00174">
    <property type="entry name" value="SH3"/>
    <property type="match status" value="1"/>
</dbReference>
<evidence type="ECO:0000259" key="2">
    <source>
        <dbReference type="Pfam" id="PF07653"/>
    </source>
</evidence>
<dbReference type="Pfam" id="PF18348">
    <property type="entry name" value="SH3_16"/>
    <property type="match status" value="1"/>
</dbReference>
<evidence type="ECO:0000313" key="5">
    <source>
        <dbReference type="Proteomes" id="UP000295293"/>
    </source>
</evidence>
<name>A0A4V3DNK9_9GAMM</name>
<evidence type="ECO:0000259" key="3">
    <source>
        <dbReference type="Pfam" id="PF18348"/>
    </source>
</evidence>
<feature type="domain" description="Bacterial dipeptidyl-peptidase SH3" evidence="3">
    <location>
        <begin position="70"/>
        <end position="109"/>
    </location>
</feature>
<dbReference type="InterPro" id="IPR041382">
    <property type="entry name" value="SH3_16"/>
</dbReference>
<accession>A0A4V3DNK9</accession>
<organism evidence="4 5">
    <name type="scientific">Tahibacter aquaticus</name>
    <dbReference type="NCBI Taxonomy" id="520092"/>
    <lineage>
        <taxon>Bacteria</taxon>
        <taxon>Pseudomonadati</taxon>
        <taxon>Pseudomonadota</taxon>
        <taxon>Gammaproteobacteria</taxon>
        <taxon>Lysobacterales</taxon>
        <taxon>Rhodanobacteraceae</taxon>
        <taxon>Tahibacter</taxon>
    </lineage>
</organism>
<dbReference type="OrthoDB" id="1030757at2"/>
<comment type="caution">
    <text evidence="4">The sequence shown here is derived from an EMBL/GenBank/DDBJ whole genome shotgun (WGS) entry which is preliminary data.</text>
</comment>
<gene>
    <name evidence="4" type="ORF">DFR29_101470</name>
</gene>
<reference evidence="4 5" key="1">
    <citation type="submission" date="2019-03" db="EMBL/GenBank/DDBJ databases">
        <title>Genomic Encyclopedia of Type Strains, Phase IV (KMG-IV): sequencing the most valuable type-strain genomes for metagenomic binning, comparative biology and taxonomic classification.</title>
        <authorList>
            <person name="Goeker M."/>
        </authorList>
    </citation>
    <scope>NUCLEOTIDE SEQUENCE [LARGE SCALE GENOMIC DNA]</scope>
    <source>
        <strain evidence="4 5">DSM 21667</strain>
    </source>
</reference>
<keyword evidence="1" id="KW-0728">SH3 domain</keyword>
<dbReference type="InterPro" id="IPR014593">
    <property type="entry name" value="UCP034961_SH3_2"/>
</dbReference>
<feature type="domain" description="SH3" evidence="2">
    <location>
        <begin position="3"/>
        <end position="55"/>
    </location>
</feature>
<dbReference type="SUPFAM" id="SSF50044">
    <property type="entry name" value="SH3-domain"/>
    <property type="match status" value="2"/>
</dbReference>